<feature type="domain" description="CCHC-type" evidence="3">
    <location>
        <begin position="247"/>
        <end position="261"/>
    </location>
</feature>
<dbReference type="EMBL" id="MCFK01007665">
    <property type="protein sequence ID" value="RKF57119.1"/>
    <property type="molecule type" value="Genomic_DNA"/>
</dbReference>
<keyword evidence="1" id="KW-0862">Zinc</keyword>
<keyword evidence="5" id="KW-1185">Reference proteome</keyword>
<evidence type="ECO:0000259" key="3">
    <source>
        <dbReference type="PROSITE" id="PS50158"/>
    </source>
</evidence>
<dbReference type="OrthoDB" id="3650403at2759"/>
<dbReference type="InterPro" id="IPR001878">
    <property type="entry name" value="Znf_CCHC"/>
</dbReference>
<dbReference type="GO" id="GO:0008270">
    <property type="term" value="F:zinc ion binding"/>
    <property type="evidence" value="ECO:0007669"/>
    <property type="project" value="UniProtKB-KW"/>
</dbReference>
<dbReference type="SMART" id="SM00343">
    <property type="entry name" value="ZnF_C2HC"/>
    <property type="match status" value="1"/>
</dbReference>
<organism evidence="4 5">
    <name type="scientific">Erysiphe neolycopersici</name>
    <dbReference type="NCBI Taxonomy" id="212602"/>
    <lineage>
        <taxon>Eukaryota</taxon>
        <taxon>Fungi</taxon>
        <taxon>Dikarya</taxon>
        <taxon>Ascomycota</taxon>
        <taxon>Pezizomycotina</taxon>
        <taxon>Leotiomycetes</taxon>
        <taxon>Erysiphales</taxon>
        <taxon>Erysiphaceae</taxon>
        <taxon>Erysiphe</taxon>
    </lineage>
</organism>
<feature type="non-terminal residue" evidence="4">
    <location>
        <position position="446"/>
    </location>
</feature>
<proteinExistence type="predicted"/>
<dbReference type="Proteomes" id="UP000286134">
    <property type="component" value="Unassembled WGS sequence"/>
</dbReference>
<name>A0A420HIB4_9PEZI</name>
<accession>A0A420HIB4</accession>
<reference evidence="4 5" key="1">
    <citation type="journal article" date="2018" name="BMC Genomics">
        <title>Comparative genome analyses reveal sequence features reflecting distinct modes of host-adaptation between dicot and monocot powdery mildew.</title>
        <authorList>
            <person name="Wu Y."/>
            <person name="Ma X."/>
            <person name="Pan Z."/>
            <person name="Kale S.D."/>
            <person name="Song Y."/>
            <person name="King H."/>
            <person name="Zhang Q."/>
            <person name="Presley C."/>
            <person name="Deng X."/>
            <person name="Wei C.I."/>
            <person name="Xiao S."/>
        </authorList>
    </citation>
    <scope>NUCLEOTIDE SEQUENCE [LARGE SCALE GENOMIC DNA]</scope>
    <source>
        <strain evidence="4">UMSG2</strain>
    </source>
</reference>
<evidence type="ECO:0000256" key="2">
    <source>
        <dbReference type="SAM" id="MobiDB-lite"/>
    </source>
</evidence>
<feature type="compositionally biased region" description="Basic and acidic residues" evidence="2">
    <location>
        <begin position="304"/>
        <end position="316"/>
    </location>
</feature>
<protein>
    <recommendedName>
        <fullName evidence="3">CCHC-type domain-containing protein</fullName>
    </recommendedName>
</protein>
<sequence>MGSDTENHNRIFVLTRENHEKWFRKVQYKAQAEGYFYVVEISKEKFAWISKDIGPASRSQKPTELHANSSDDPLGEVISNFEKLGGSWNVEKSVKYAQDTAKLFSYLTDCLSDEDQAILDEFDAAQKSFPDYYNVKEHGIDNAWETLKLYRRKLSAADASVKTTYPDKRLLHLLTKALPDKYNSILDGFITNPQTSIEERLHILQEKEENSKVRSIQAHLAKGKLRYFSTRRGSDVSMTDVQVNMLCYRCDGEDHVSRDCPYAEAIKDYAIALRKREVGSRQKYRPPQKRRDGSLKGPHKKHKNIESSRRYRDKQSLKTNPPRKSDKTSHGYAARKNASDTSSYDSCDEESSLYTYSESEDHETKEKVMLSKALISKSTPISWVLYTGATSPMTDQIDLFRGSLKRIKHTVIQVGGGELKSDHRGTAVVTCTDGSSGLMENTLYVP</sequence>
<dbReference type="GO" id="GO:0003676">
    <property type="term" value="F:nucleic acid binding"/>
    <property type="evidence" value="ECO:0007669"/>
    <property type="project" value="InterPro"/>
</dbReference>
<evidence type="ECO:0000313" key="5">
    <source>
        <dbReference type="Proteomes" id="UP000286134"/>
    </source>
</evidence>
<keyword evidence="1" id="KW-0479">Metal-binding</keyword>
<dbReference type="Pfam" id="PF00098">
    <property type="entry name" value="zf-CCHC"/>
    <property type="match status" value="1"/>
</dbReference>
<evidence type="ECO:0000313" key="4">
    <source>
        <dbReference type="EMBL" id="RKF57119.1"/>
    </source>
</evidence>
<evidence type="ECO:0000256" key="1">
    <source>
        <dbReference type="PROSITE-ProRule" id="PRU00047"/>
    </source>
</evidence>
<keyword evidence="1" id="KW-0863">Zinc-finger</keyword>
<dbReference type="AlphaFoldDB" id="A0A420HIB4"/>
<feature type="region of interest" description="Disordered" evidence="2">
    <location>
        <begin position="277"/>
        <end position="348"/>
    </location>
</feature>
<dbReference type="PROSITE" id="PS50158">
    <property type="entry name" value="ZF_CCHC"/>
    <property type="match status" value="1"/>
</dbReference>
<comment type="caution">
    <text evidence="4">The sequence shown here is derived from an EMBL/GenBank/DDBJ whole genome shotgun (WGS) entry which is preliminary data.</text>
</comment>
<gene>
    <name evidence="4" type="ORF">OnM2_076061</name>
</gene>